<keyword evidence="1" id="KW-0472">Membrane</keyword>
<evidence type="ECO:0000256" key="1">
    <source>
        <dbReference type="SAM" id="Phobius"/>
    </source>
</evidence>
<reference evidence="2 3" key="1">
    <citation type="submission" date="2013-06" db="EMBL/GenBank/DDBJ databases">
        <title>Rumen cellulosomics: divergent fiber-degrading strategies revealed by comparative genome-wide analysis of six Ruminococcal strains.</title>
        <authorList>
            <person name="Dassa B."/>
            <person name="Borovok I."/>
            <person name="Lamed R."/>
            <person name="Flint H."/>
            <person name="Yeoman C.J."/>
            <person name="White B."/>
            <person name="Bayer E.A."/>
        </authorList>
    </citation>
    <scope>NUCLEOTIDE SEQUENCE [LARGE SCALE GENOMIC DNA]</scope>
    <source>
        <strain evidence="2 3">SY3</strain>
    </source>
</reference>
<keyword evidence="1" id="KW-0812">Transmembrane</keyword>
<accession>A0A011W2P9</accession>
<feature type="transmembrane region" description="Helical" evidence="1">
    <location>
        <begin position="7"/>
        <end position="26"/>
    </location>
</feature>
<dbReference type="PATRIC" id="fig|1341156.4.peg.508"/>
<proteinExistence type="predicted"/>
<keyword evidence="3" id="KW-1185">Reference proteome</keyword>
<evidence type="ECO:0000313" key="2">
    <source>
        <dbReference type="EMBL" id="EXM41088.1"/>
    </source>
</evidence>
<evidence type="ECO:0000313" key="3">
    <source>
        <dbReference type="Proteomes" id="UP000021369"/>
    </source>
</evidence>
<comment type="caution">
    <text evidence="2">The sequence shown here is derived from an EMBL/GenBank/DDBJ whole genome shotgun (WGS) entry which is preliminary data.</text>
</comment>
<gene>
    <name evidence="2" type="ORF">RASY3_03945</name>
</gene>
<protein>
    <submittedName>
        <fullName evidence="2">Uncharacterized protein</fullName>
    </submittedName>
</protein>
<feature type="transmembrane region" description="Helical" evidence="1">
    <location>
        <begin position="32"/>
        <end position="49"/>
    </location>
</feature>
<keyword evidence="1" id="KW-1133">Transmembrane helix</keyword>
<dbReference type="OrthoDB" id="9914344at2"/>
<dbReference type="RefSeq" id="WP_037285219.1">
    <property type="nucleotide sequence ID" value="NZ_JEOB01000001.1"/>
</dbReference>
<sequence>MIALGIIITFIGGLFLLYDLYVFLALGESGDGLFLLISASVTALGVFLWRMGLRREADEIEQGQEAVQNGMTPSQKKGAVIGIIILIIIFATPFVLNFIPDTPVNKEEQVLKYVEDIMKDKEKAVKDTGVNASVSHTKPKILDHSGDVYFVYMEVTSKTAMYGEAGGDLVVVKVEDKNKCSWVTDMATDTDDEHIQKALDVAKQLYGNG</sequence>
<dbReference type="Proteomes" id="UP000021369">
    <property type="component" value="Unassembled WGS sequence"/>
</dbReference>
<dbReference type="EMBL" id="JEOB01000001">
    <property type="protein sequence ID" value="EXM41088.1"/>
    <property type="molecule type" value="Genomic_DNA"/>
</dbReference>
<feature type="transmembrane region" description="Helical" evidence="1">
    <location>
        <begin position="78"/>
        <end position="99"/>
    </location>
</feature>
<organism evidence="2 3">
    <name type="scientific">Ruminococcus albus SY3</name>
    <dbReference type="NCBI Taxonomy" id="1341156"/>
    <lineage>
        <taxon>Bacteria</taxon>
        <taxon>Bacillati</taxon>
        <taxon>Bacillota</taxon>
        <taxon>Clostridia</taxon>
        <taxon>Eubacteriales</taxon>
        <taxon>Oscillospiraceae</taxon>
        <taxon>Ruminococcus</taxon>
    </lineage>
</organism>
<dbReference type="AlphaFoldDB" id="A0A011W2P9"/>
<name>A0A011W2P9_RUMAL</name>